<dbReference type="InterPro" id="IPR033116">
    <property type="entry name" value="TRYPSIN_SER"/>
</dbReference>
<dbReference type="SMART" id="SM00020">
    <property type="entry name" value="Tryp_SPc"/>
    <property type="match status" value="1"/>
</dbReference>
<dbReference type="PANTHER" id="PTHR24256">
    <property type="entry name" value="TRYPTASE-RELATED"/>
    <property type="match status" value="1"/>
</dbReference>
<dbReference type="Pfam" id="PF00089">
    <property type="entry name" value="Trypsin"/>
    <property type="match status" value="1"/>
</dbReference>
<accession>A0A0B7B5I0</accession>
<evidence type="ECO:0000256" key="4">
    <source>
        <dbReference type="ARBA" id="ARBA00022729"/>
    </source>
</evidence>
<dbReference type="AlphaFoldDB" id="A0A0B7B5I0"/>
<evidence type="ECO:0000256" key="5">
    <source>
        <dbReference type="ARBA" id="ARBA00022801"/>
    </source>
</evidence>
<dbReference type="InterPro" id="IPR001314">
    <property type="entry name" value="Peptidase_S1A"/>
</dbReference>
<dbReference type="EMBL" id="HACG01040666">
    <property type="protein sequence ID" value="CEK87531.1"/>
    <property type="molecule type" value="Transcribed_RNA"/>
</dbReference>
<reference evidence="13" key="1">
    <citation type="submission" date="2014-12" db="EMBL/GenBank/DDBJ databases">
        <title>Insight into the proteome of Arion vulgaris.</title>
        <authorList>
            <person name="Aradska J."/>
            <person name="Bulat T."/>
            <person name="Smidak R."/>
            <person name="Sarate P."/>
            <person name="Gangsoo J."/>
            <person name="Sialana F."/>
            <person name="Bilban M."/>
            <person name="Lubec G."/>
        </authorList>
    </citation>
    <scope>NUCLEOTIDE SEQUENCE</scope>
    <source>
        <tissue evidence="13">Skin</tissue>
    </source>
</reference>
<evidence type="ECO:0000256" key="11">
    <source>
        <dbReference type="SAM" id="SignalP"/>
    </source>
</evidence>
<evidence type="ECO:0000256" key="7">
    <source>
        <dbReference type="ARBA" id="ARBA00023145"/>
    </source>
</evidence>
<evidence type="ECO:0000256" key="9">
    <source>
        <dbReference type="ARBA" id="ARBA00024195"/>
    </source>
</evidence>
<dbReference type="InterPro" id="IPR001254">
    <property type="entry name" value="Trypsin_dom"/>
</dbReference>
<dbReference type="InterPro" id="IPR018114">
    <property type="entry name" value="TRYPSIN_HIS"/>
</dbReference>
<keyword evidence="7" id="KW-0865">Zymogen</keyword>
<dbReference type="InterPro" id="IPR009003">
    <property type="entry name" value="Peptidase_S1_PA"/>
</dbReference>
<dbReference type="PROSITE" id="PS50240">
    <property type="entry name" value="TRYPSIN_DOM"/>
    <property type="match status" value="1"/>
</dbReference>
<evidence type="ECO:0000256" key="3">
    <source>
        <dbReference type="ARBA" id="ARBA00022670"/>
    </source>
</evidence>
<evidence type="ECO:0000313" key="13">
    <source>
        <dbReference type="EMBL" id="CEK87531.1"/>
    </source>
</evidence>
<evidence type="ECO:0000256" key="1">
    <source>
        <dbReference type="ARBA" id="ARBA00004613"/>
    </source>
</evidence>
<evidence type="ECO:0000256" key="10">
    <source>
        <dbReference type="RuleBase" id="RU363034"/>
    </source>
</evidence>
<comment type="similarity">
    <text evidence="9">Belongs to the peptidase S1 family. CLIP subfamily.</text>
</comment>
<keyword evidence="2" id="KW-0964">Secreted</keyword>
<keyword evidence="8" id="KW-1015">Disulfide bond</keyword>
<keyword evidence="4 11" id="KW-0732">Signal</keyword>
<dbReference type="GO" id="GO:0005576">
    <property type="term" value="C:extracellular region"/>
    <property type="evidence" value="ECO:0007669"/>
    <property type="project" value="UniProtKB-SubCell"/>
</dbReference>
<sequence>MRTRKNIMYSCLLLLLIASADIVSARQATPRRFIGEIARGACRTQYSWAGTIYCSLPLATPTMVLEIFVQRQISSVPCVLGQNFGLTRDNGYVWISNVCVAEFYVGSVVQTTRSSITTSSPPMTSATTSGLHTTTALLRTTTGASRTSNSSSCGRAGGNGFRIIGGTEADNCQFPWLAMLYNYQSGVYCGGTIIDSTHILTAAHCVIVENKSAGTSIRALANNITVFTGSSSMPFGTQDADGIVRRSVSEIITHENYTSLTNDITILKLTRPIIFDACHQPLCVVDGSKTPQQATNCKTMGWGTTYNGESATEQIQMKYVDIPVSSDAECNRFYPDLSSIKTFCAGGNGEGHCHGDSGGPFTCQEADGRYYIYGIVSAVKRHSCGINPGLYTRVSTFLNWIRSKTQ</sequence>
<keyword evidence="3 10" id="KW-0645">Protease</keyword>
<feature type="chain" id="PRO_5002113402" description="Peptidase S1 domain-containing protein" evidence="11">
    <location>
        <begin position="26"/>
        <end position="406"/>
    </location>
</feature>
<dbReference type="InterPro" id="IPR051487">
    <property type="entry name" value="Ser/Thr_Proteases_Immune/Dev"/>
</dbReference>
<evidence type="ECO:0000259" key="12">
    <source>
        <dbReference type="PROSITE" id="PS50240"/>
    </source>
</evidence>
<keyword evidence="5 10" id="KW-0378">Hydrolase</keyword>
<feature type="signal peptide" evidence="11">
    <location>
        <begin position="1"/>
        <end position="25"/>
    </location>
</feature>
<feature type="domain" description="Peptidase S1" evidence="12">
    <location>
        <begin position="163"/>
        <end position="406"/>
    </location>
</feature>
<evidence type="ECO:0000256" key="8">
    <source>
        <dbReference type="ARBA" id="ARBA00023157"/>
    </source>
</evidence>
<proteinExistence type="inferred from homology"/>
<dbReference type="SUPFAM" id="SSF50494">
    <property type="entry name" value="Trypsin-like serine proteases"/>
    <property type="match status" value="1"/>
</dbReference>
<dbReference type="PROSITE" id="PS00135">
    <property type="entry name" value="TRYPSIN_SER"/>
    <property type="match status" value="1"/>
</dbReference>
<dbReference type="PROSITE" id="PS00134">
    <property type="entry name" value="TRYPSIN_HIS"/>
    <property type="match status" value="1"/>
</dbReference>
<dbReference type="InterPro" id="IPR043504">
    <property type="entry name" value="Peptidase_S1_PA_chymotrypsin"/>
</dbReference>
<dbReference type="GO" id="GO:0006508">
    <property type="term" value="P:proteolysis"/>
    <property type="evidence" value="ECO:0007669"/>
    <property type="project" value="UniProtKB-KW"/>
</dbReference>
<keyword evidence="6 10" id="KW-0720">Serine protease</keyword>
<organism evidence="13">
    <name type="scientific">Arion vulgaris</name>
    <dbReference type="NCBI Taxonomy" id="1028688"/>
    <lineage>
        <taxon>Eukaryota</taxon>
        <taxon>Metazoa</taxon>
        <taxon>Spiralia</taxon>
        <taxon>Lophotrochozoa</taxon>
        <taxon>Mollusca</taxon>
        <taxon>Gastropoda</taxon>
        <taxon>Heterobranchia</taxon>
        <taxon>Euthyneura</taxon>
        <taxon>Panpulmonata</taxon>
        <taxon>Eupulmonata</taxon>
        <taxon>Stylommatophora</taxon>
        <taxon>Helicina</taxon>
        <taxon>Arionoidea</taxon>
        <taxon>Arionidae</taxon>
        <taxon>Arion</taxon>
    </lineage>
</organism>
<dbReference type="FunFam" id="2.40.10.10:FF:000146">
    <property type="entry name" value="Serine protease 53"/>
    <property type="match status" value="1"/>
</dbReference>
<dbReference type="Gene3D" id="2.40.10.10">
    <property type="entry name" value="Trypsin-like serine proteases"/>
    <property type="match status" value="2"/>
</dbReference>
<dbReference type="PRINTS" id="PR00722">
    <property type="entry name" value="CHYMOTRYPSIN"/>
</dbReference>
<comment type="subcellular location">
    <subcellularLocation>
        <location evidence="1">Secreted</location>
    </subcellularLocation>
</comment>
<name>A0A0B7B5I0_9EUPU</name>
<protein>
    <recommendedName>
        <fullName evidence="12">Peptidase S1 domain-containing protein</fullName>
    </recommendedName>
</protein>
<gene>
    <name evidence="13" type="primary">ORF159764</name>
</gene>
<dbReference type="CDD" id="cd00190">
    <property type="entry name" value="Tryp_SPc"/>
    <property type="match status" value="1"/>
</dbReference>
<evidence type="ECO:0000256" key="2">
    <source>
        <dbReference type="ARBA" id="ARBA00022525"/>
    </source>
</evidence>
<evidence type="ECO:0000256" key="6">
    <source>
        <dbReference type="ARBA" id="ARBA00022825"/>
    </source>
</evidence>
<dbReference type="GO" id="GO:0004252">
    <property type="term" value="F:serine-type endopeptidase activity"/>
    <property type="evidence" value="ECO:0007669"/>
    <property type="project" value="InterPro"/>
</dbReference>